<dbReference type="InterPro" id="IPR000891">
    <property type="entry name" value="PYR_CT"/>
</dbReference>
<dbReference type="SUPFAM" id="SSF51569">
    <property type="entry name" value="Aldolase"/>
    <property type="match status" value="1"/>
</dbReference>
<accession>A0A2T3FMS7</accession>
<dbReference type="PANTHER" id="PTHR10277">
    <property type="entry name" value="HOMOCITRATE SYNTHASE-RELATED"/>
    <property type="match status" value="1"/>
</dbReference>
<evidence type="ECO:0000259" key="2">
    <source>
        <dbReference type="Pfam" id="PF00682"/>
    </source>
</evidence>
<sequence length="536" mass="61184">MKQVKLLDCTLRDGGYVNDWEFGHDNIVTIFERLISAGVDILEVGFLDDRRSFDRNRTIMPTTQCADQIFGKLDKGNTMIVAMIDYGTCDISNLSPCSDSYIDGIRVIFKKHVMHEAIQFCHEVKKLGYKVFAQAVSITSYSDRELLDLVDLVNDLEPYAMSLVDTYGLLHQDNLLHYFQLLNYNLKPSIAIGYHSHNNFQLAYSNSMEVLREPADRTVLVDATLYGMGKSAGNLPIELISMYMNTVFGRNFNVSQMLEAIDISIMPFFRKSPWGYNLFFYISASNNCHPNYVRFLMDKHTLSLKSINTILDAIEPEKKLLYDKDYIETLYRRYQSTECNDEADIQALSASWSDRPLLLLGPGKNLELEKEAILSYIKAHNPITISVNFIPEGIPIDYAFLSNSRRYVQLNNRLLEHADAQGRPVRVIATSNVTNVKDTHFDYTLNYNSLIDQNAEIIDNSFVMLLNVLTKTSIHHAACAGFDGYTVDGDNYYNSAMDYRIAREKSQSINQYVIDTLERLAGTLTLEFLTDSKYVK</sequence>
<dbReference type="CDD" id="cd07944">
    <property type="entry name" value="DRE_TIM_HOA_like"/>
    <property type="match status" value="1"/>
</dbReference>
<dbReference type="AlphaFoldDB" id="A0A2T3FMS7"/>
<evidence type="ECO:0000256" key="1">
    <source>
        <dbReference type="ARBA" id="ARBA00023211"/>
    </source>
</evidence>
<keyword evidence="1" id="KW-0464">Manganese</keyword>
<evidence type="ECO:0000313" key="3">
    <source>
        <dbReference type="EMBL" id="PST36552.1"/>
    </source>
</evidence>
<reference evidence="3 4" key="1">
    <citation type="submission" date="2018-03" db="EMBL/GenBank/DDBJ databases">
        <title>Lachnoclostridium SNUG30386 gen.nov., sp.nov., isolated from human faeces.</title>
        <authorList>
            <person name="Seo B."/>
            <person name="Jeon K."/>
            <person name="Ko G."/>
        </authorList>
    </citation>
    <scope>NUCLEOTIDE SEQUENCE [LARGE SCALE GENOMIC DNA]</scope>
    <source>
        <strain evidence="3 4">SNUG30386</strain>
    </source>
</reference>
<keyword evidence="3" id="KW-0456">Lyase</keyword>
<proteinExistence type="predicted"/>
<dbReference type="InterPro" id="IPR050073">
    <property type="entry name" value="2-IPM_HCS-like"/>
</dbReference>
<gene>
    <name evidence="3" type="ORF">C7U56_12290</name>
</gene>
<organism evidence="3 4">
    <name type="scientific">Clostridium fessum</name>
    <dbReference type="NCBI Taxonomy" id="2126740"/>
    <lineage>
        <taxon>Bacteria</taxon>
        <taxon>Bacillati</taxon>
        <taxon>Bacillota</taxon>
        <taxon>Clostridia</taxon>
        <taxon>Eubacteriales</taxon>
        <taxon>Clostridiaceae</taxon>
        <taxon>Clostridium</taxon>
    </lineage>
</organism>
<dbReference type="PANTHER" id="PTHR10277:SF9">
    <property type="entry name" value="2-ISOPROPYLMALATE SYNTHASE 1, CHLOROPLASTIC-RELATED"/>
    <property type="match status" value="1"/>
</dbReference>
<dbReference type="InterPro" id="IPR013785">
    <property type="entry name" value="Aldolase_TIM"/>
</dbReference>
<name>A0A2T3FMS7_9CLOT</name>
<dbReference type="Pfam" id="PF00682">
    <property type="entry name" value="HMGL-like"/>
    <property type="match status" value="1"/>
</dbReference>
<dbReference type="GO" id="GO:0016829">
    <property type="term" value="F:lyase activity"/>
    <property type="evidence" value="ECO:0007669"/>
    <property type="project" value="UniProtKB-KW"/>
</dbReference>
<dbReference type="EMBL" id="PYLO01000004">
    <property type="protein sequence ID" value="PST36552.1"/>
    <property type="molecule type" value="Genomic_DNA"/>
</dbReference>
<comment type="caution">
    <text evidence="3">The sequence shown here is derived from an EMBL/GenBank/DDBJ whole genome shotgun (WGS) entry which is preliminary data.</text>
</comment>
<evidence type="ECO:0000313" key="4">
    <source>
        <dbReference type="Proteomes" id="UP000241048"/>
    </source>
</evidence>
<dbReference type="Gene3D" id="3.20.20.70">
    <property type="entry name" value="Aldolase class I"/>
    <property type="match status" value="1"/>
</dbReference>
<dbReference type="RefSeq" id="WP_107001451.1">
    <property type="nucleotide sequence ID" value="NZ_PYLO01000004.1"/>
</dbReference>
<protein>
    <submittedName>
        <fullName evidence="3">3-hydroxy-3-methylglutaryl-CoA lyase</fullName>
    </submittedName>
</protein>
<dbReference type="GO" id="GO:0009098">
    <property type="term" value="P:L-leucine biosynthetic process"/>
    <property type="evidence" value="ECO:0007669"/>
    <property type="project" value="TreeGrafter"/>
</dbReference>
<feature type="domain" description="Pyruvate carboxyltransferase" evidence="2">
    <location>
        <begin position="4"/>
        <end position="246"/>
    </location>
</feature>
<keyword evidence="4" id="KW-1185">Reference proteome</keyword>
<dbReference type="GO" id="GO:0003852">
    <property type="term" value="F:2-isopropylmalate synthase activity"/>
    <property type="evidence" value="ECO:0007669"/>
    <property type="project" value="TreeGrafter"/>
</dbReference>
<dbReference type="Proteomes" id="UP000241048">
    <property type="component" value="Unassembled WGS sequence"/>
</dbReference>